<gene>
    <name evidence="3" type="ORF">XENOCAPTIV_028440</name>
</gene>
<organism evidence="3 4">
    <name type="scientific">Xenoophorus captivus</name>
    <dbReference type="NCBI Taxonomy" id="1517983"/>
    <lineage>
        <taxon>Eukaryota</taxon>
        <taxon>Metazoa</taxon>
        <taxon>Chordata</taxon>
        <taxon>Craniata</taxon>
        <taxon>Vertebrata</taxon>
        <taxon>Euteleostomi</taxon>
        <taxon>Actinopterygii</taxon>
        <taxon>Neopterygii</taxon>
        <taxon>Teleostei</taxon>
        <taxon>Neoteleostei</taxon>
        <taxon>Acanthomorphata</taxon>
        <taxon>Ovalentaria</taxon>
        <taxon>Atherinomorphae</taxon>
        <taxon>Cyprinodontiformes</taxon>
        <taxon>Goodeidae</taxon>
        <taxon>Xenoophorus</taxon>
    </lineage>
</organism>
<accession>A0ABV0RFI2</accession>
<feature type="region of interest" description="Disordered" evidence="1">
    <location>
        <begin position="81"/>
        <end position="121"/>
    </location>
</feature>
<comment type="caution">
    <text evidence="3">The sequence shown here is derived from an EMBL/GenBank/DDBJ whole genome shotgun (WGS) entry which is preliminary data.</text>
</comment>
<sequence length="121" mass="13002">MLESPPVLLFCVGLSAAFCCLSAGCEMQKAARQPKGGRCASSRGRPTLTFCRMLVAASPAGDGAEVSDLLLIVLGFLSGSLYTPQPSDQDQTLQQPWGEEEEEEAKKKRRRGFLPSAILQV</sequence>
<feature type="compositionally biased region" description="Polar residues" evidence="1">
    <location>
        <begin position="81"/>
        <end position="95"/>
    </location>
</feature>
<feature type="chain" id="PRO_5045140041" evidence="2">
    <location>
        <begin position="18"/>
        <end position="121"/>
    </location>
</feature>
<feature type="signal peptide" evidence="2">
    <location>
        <begin position="1"/>
        <end position="17"/>
    </location>
</feature>
<reference evidence="3 4" key="1">
    <citation type="submission" date="2021-06" db="EMBL/GenBank/DDBJ databases">
        <authorList>
            <person name="Palmer J.M."/>
        </authorList>
    </citation>
    <scope>NUCLEOTIDE SEQUENCE [LARGE SCALE GENOMIC DNA]</scope>
    <source>
        <strain evidence="3 4">XC_2019</strain>
        <tissue evidence="3">Muscle</tissue>
    </source>
</reference>
<evidence type="ECO:0000256" key="2">
    <source>
        <dbReference type="SAM" id="SignalP"/>
    </source>
</evidence>
<evidence type="ECO:0000256" key="1">
    <source>
        <dbReference type="SAM" id="MobiDB-lite"/>
    </source>
</evidence>
<name>A0ABV0RFI2_9TELE</name>
<dbReference type="Proteomes" id="UP001434883">
    <property type="component" value="Unassembled WGS sequence"/>
</dbReference>
<keyword evidence="2" id="KW-0732">Signal</keyword>
<evidence type="ECO:0000313" key="3">
    <source>
        <dbReference type="EMBL" id="MEQ2206363.1"/>
    </source>
</evidence>
<dbReference type="EMBL" id="JAHRIN010042786">
    <property type="protein sequence ID" value="MEQ2206363.1"/>
    <property type="molecule type" value="Genomic_DNA"/>
</dbReference>
<protein>
    <submittedName>
        <fullName evidence="3">Uncharacterized protein</fullName>
    </submittedName>
</protein>
<evidence type="ECO:0000313" key="4">
    <source>
        <dbReference type="Proteomes" id="UP001434883"/>
    </source>
</evidence>
<keyword evidence="4" id="KW-1185">Reference proteome</keyword>
<proteinExistence type="predicted"/>